<evidence type="ECO:0000313" key="3">
    <source>
        <dbReference type="Proteomes" id="UP000324897"/>
    </source>
</evidence>
<dbReference type="EMBL" id="RWGY01000031">
    <property type="protein sequence ID" value="TVU14233.1"/>
    <property type="molecule type" value="Genomic_DNA"/>
</dbReference>
<feature type="non-terminal residue" evidence="2">
    <location>
        <position position="1"/>
    </location>
</feature>
<evidence type="ECO:0000256" key="1">
    <source>
        <dbReference type="SAM" id="MobiDB-lite"/>
    </source>
</evidence>
<feature type="region of interest" description="Disordered" evidence="1">
    <location>
        <begin position="1"/>
        <end position="35"/>
    </location>
</feature>
<protein>
    <submittedName>
        <fullName evidence="2">Uncharacterized protein</fullName>
    </submittedName>
</protein>
<dbReference type="AlphaFoldDB" id="A0A5J9TS65"/>
<organism evidence="2 3">
    <name type="scientific">Eragrostis curvula</name>
    <name type="common">weeping love grass</name>
    <dbReference type="NCBI Taxonomy" id="38414"/>
    <lineage>
        <taxon>Eukaryota</taxon>
        <taxon>Viridiplantae</taxon>
        <taxon>Streptophyta</taxon>
        <taxon>Embryophyta</taxon>
        <taxon>Tracheophyta</taxon>
        <taxon>Spermatophyta</taxon>
        <taxon>Magnoliopsida</taxon>
        <taxon>Liliopsida</taxon>
        <taxon>Poales</taxon>
        <taxon>Poaceae</taxon>
        <taxon>PACMAD clade</taxon>
        <taxon>Chloridoideae</taxon>
        <taxon>Eragrostideae</taxon>
        <taxon>Eragrostidinae</taxon>
        <taxon>Eragrostis</taxon>
    </lineage>
</organism>
<feature type="non-terminal residue" evidence="2">
    <location>
        <position position="123"/>
    </location>
</feature>
<accession>A0A5J9TS65</accession>
<proteinExistence type="predicted"/>
<dbReference type="Proteomes" id="UP000324897">
    <property type="component" value="Unassembled WGS sequence"/>
</dbReference>
<reference evidence="2 3" key="1">
    <citation type="journal article" date="2019" name="Sci. Rep.">
        <title>A high-quality genome of Eragrostis curvula grass provides insights into Poaceae evolution and supports new strategies to enhance forage quality.</title>
        <authorList>
            <person name="Carballo J."/>
            <person name="Santos B.A.C.M."/>
            <person name="Zappacosta D."/>
            <person name="Garbus I."/>
            <person name="Selva J.P."/>
            <person name="Gallo C.A."/>
            <person name="Diaz A."/>
            <person name="Albertini E."/>
            <person name="Caccamo M."/>
            <person name="Echenique V."/>
        </authorList>
    </citation>
    <scope>NUCLEOTIDE SEQUENCE [LARGE SCALE GENOMIC DNA]</scope>
    <source>
        <strain evidence="3">cv. Victoria</strain>
        <tissue evidence="2">Leaf</tissue>
    </source>
</reference>
<sequence length="123" mass="13729">RAAKPGGTCETRRTSPLCPQRPPYTRNPSSPAIGAAASPHLCQLLSTAGNYHSDVALEKHHHHGEAARRRSVFASEAKGSVNLLSKKRQDPRQAVPTLAHQHQYAIYSFEIMIRRPWKFEEHA</sequence>
<name>A0A5J9TS65_9POAL</name>
<gene>
    <name evidence="2" type="ORF">EJB05_37688</name>
</gene>
<comment type="caution">
    <text evidence="2">The sequence shown here is derived from an EMBL/GenBank/DDBJ whole genome shotgun (WGS) entry which is preliminary data.</text>
</comment>
<evidence type="ECO:0000313" key="2">
    <source>
        <dbReference type="EMBL" id="TVU14233.1"/>
    </source>
</evidence>
<keyword evidence="3" id="KW-1185">Reference proteome</keyword>
<dbReference type="Gramene" id="TVU14233">
    <property type="protein sequence ID" value="TVU14233"/>
    <property type="gene ID" value="EJB05_37688"/>
</dbReference>